<dbReference type="Pfam" id="PF06668">
    <property type="entry name" value="ITI_HC_C"/>
    <property type="match status" value="1"/>
</dbReference>
<keyword evidence="3" id="KW-0964">Secreted</keyword>
<reference evidence="11" key="1">
    <citation type="submission" date="2025-08" db="UniProtKB">
        <authorList>
            <consortium name="Ensembl"/>
        </authorList>
    </citation>
    <scope>IDENTIFICATION</scope>
</reference>
<dbReference type="PANTHER" id="PTHR10338">
    <property type="entry name" value="INTER-ALPHA-TRYPSIN INHIBITOR HEAVY CHAIN FAMILY MEMBER"/>
    <property type="match status" value="1"/>
</dbReference>
<dbReference type="Ensembl" id="ENSVKKT00000007378.1">
    <property type="protein sequence ID" value="ENSVKKP00000007187.1"/>
    <property type="gene ID" value="ENSVKKG00000005185.1"/>
</dbReference>
<reference evidence="11" key="2">
    <citation type="submission" date="2025-09" db="UniProtKB">
        <authorList>
            <consortium name="Ensembl"/>
        </authorList>
    </citation>
    <scope>IDENTIFICATION</scope>
</reference>
<dbReference type="CDD" id="cd01461">
    <property type="entry name" value="vWA_interalpha_trypsin_inhibitor"/>
    <property type="match status" value="1"/>
</dbReference>
<name>A0A8D2KTL4_VARKO</name>
<keyword evidence="6" id="KW-0722">Serine protease inhibitor</keyword>
<evidence type="ECO:0000256" key="7">
    <source>
        <dbReference type="ARBA" id="ARBA00023180"/>
    </source>
</evidence>
<evidence type="ECO:0000256" key="6">
    <source>
        <dbReference type="ARBA" id="ARBA00022900"/>
    </source>
</evidence>
<dbReference type="SMART" id="SM00609">
    <property type="entry name" value="VIT"/>
    <property type="match status" value="1"/>
</dbReference>
<comment type="similarity">
    <text evidence="2">Belongs to the ITIH family.</text>
</comment>
<organism evidence="11 12">
    <name type="scientific">Varanus komodoensis</name>
    <name type="common">Komodo dragon</name>
    <dbReference type="NCBI Taxonomy" id="61221"/>
    <lineage>
        <taxon>Eukaryota</taxon>
        <taxon>Metazoa</taxon>
        <taxon>Chordata</taxon>
        <taxon>Craniata</taxon>
        <taxon>Vertebrata</taxon>
        <taxon>Euteleostomi</taxon>
        <taxon>Lepidosauria</taxon>
        <taxon>Squamata</taxon>
        <taxon>Bifurcata</taxon>
        <taxon>Unidentata</taxon>
        <taxon>Episquamata</taxon>
        <taxon>Toxicofera</taxon>
        <taxon>Anguimorpha</taxon>
        <taxon>Paleoanguimorpha</taxon>
        <taxon>Varanoidea</taxon>
        <taxon>Varanidae</taxon>
        <taxon>Varanus</taxon>
    </lineage>
</organism>
<feature type="compositionally biased region" description="Gly residues" evidence="8">
    <location>
        <begin position="894"/>
        <end position="905"/>
    </location>
</feature>
<dbReference type="Proteomes" id="UP000694545">
    <property type="component" value="Unplaced"/>
</dbReference>
<sequence length="1229" mass="132167">GEDWLGELCACSFVIQALISDGQLQGPSPVLQLIISSFLVRSAIVSRYASTQVSTTMSNPHSEAKEAVFDLDLPSSAFISNFTITVNEKMYVAEVKEKHQAKKMYDEARKQGKTVAHVATKDRETEKFRVSTSVEAGGKVTFELTYEELLQRHLGKYQHAINIRPQQVVQKLSVEVSIFERTSIDYVHVLPLRTSRLLTNTLRGEADVPSSTRVEKGMHCAWINFTPTPQEQAAFSSSGIMGDFVVQYDVAMPDVAGDVQIYNGYFVHYFAPRGLPPVQKDVVFVIDVSGSMYGTKMKQTKKAMHVILNDLHQDDYFNIVTFSDTVNVWKPSQSIQATAQNIHRAKDFINKMEADGWTDINAALLAAASVFNQSSPAAGKVTREQRIPLIIFLTDGEPTSGVTAGSHILSSAQQALKGTISLFGLAFGDDADYGLLRRLSLENRGIARRIYEDADATLQLKGFYDEIASPLLYDVELAYLDGIAQDLTQNLFPNYFQGSELVVAGRVKPGASELRVRTRAHGQEGLLSLENDISTNTSETAPSGCPGEASKIGHFVQRLWAYFTIQDLLQARFRANDTAARRLLTEKATNLSLKYNFVTPVTSLIVVRPEEDRQRAQPTKDAIPAGVTRAPQATSQGSALPAPPKMAEPIPVLGATNAPAITEALKGMAGAGVTAPSLAPGAASRATKAPRAVSPPVVVTTTMLAMTPSDISLAPATTSHTKAAKTAPVPGAAAPSVTPAVSLGYTKLARATASPRATRPPTSLPKMAPTRAARLKATGRPHSSLESRGTAVTKLLAGIPSMMLPVTTLPPFASTKVLWRGGSTRGLPATTRPGATESQPRPSGHVGTARTGARSIPWGKAVPKGETATQGHTEKPLQSSATPWSTAPGAASLGTGGALSKGSGGSTSSTTPASGISLFLLPSESELRSATDQDTEYVESLNPPAVYSFVTSRGQLEETAPGSPGSLPAQQNSLAINPGLLAVPQPLDGDPHFVVRLPQSLGNLCFTLDGCSGDILRLVNDPDTGLSVKGHLMGAPLRPGHEEHPRTYLDAITILVEQPRVSYMVNITRDGVTLHGKELLVLPFTQRATICKPKLVISIWPEANVTVRIGPEVEFLVLLHRYSHPTALQLDHLGFYMMNGKGLSASARGLLGQFQDGDIRLLLDPAEGERTAWIWKGANKVLVTEVTKVLKDSTRRAHEAPCWLVKRKKVEEFLGAPYSSYLASNLLEM</sequence>
<evidence type="ECO:0000256" key="8">
    <source>
        <dbReference type="SAM" id="MobiDB-lite"/>
    </source>
</evidence>
<dbReference type="SMART" id="SM00327">
    <property type="entry name" value="VWA"/>
    <property type="match status" value="1"/>
</dbReference>
<dbReference type="OMA" id="LPRWASC"/>
<feature type="domain" description="VWFA" evidence="9">
    <location>
        <begin position="281"/>
        <end position="467"/>
    </location>
</feature>
<evidence type="ECO:0000313" key="12">
    <source>
        <dbReference type="Proteomes" id="UP000694545"/>
    </source>
</evidence>
<evidence type="ECO:0000256" key="1">
    <source>
        <dbReference type="ARBA" id="ARBA00004613"/>
    </source>
</evidence>
<dbReference type="PANTHER" id="PTHR10338:SF155">
    <property type="entry name" value="INTER-ALPHA-TRYPSIN INHIBITOR HEAVY CHAIN H6"/>
    <property type="match status" value="1"/>
</dbReference>
<dbReference type="Pfam" id="PF00092">
    <property type="entry name" value="VWA"/>
    <property type="match status" value="1"/>
</dbReference>
<evidence type="ECO:0000256" key="3">
    <source>
        <dbReference type="ARBA" id="ARBA00022525"/>
    </source>
</evidence>
<proteinExistence type="inferred from homology"/>
<feature type="compositionally biased region" description="Polar residues" evidence="8">
    <location>
        <begin position="867"/>
        <end position="884"/>
    </location>
</feature>
<dbReference type="GO" id="GO:0004867">
    <property type="term" value="F:serine-type endopeptidase inhibitor activity"/>
    <property type="evidence" value="ECO:0007669"/>
    <property type="project" value="UniProtKB-KW"/>
</dbReference>
<dbReference type="InterPro" id="IPR036465">
    <property type="entry name" value="vWFA_dom_sf"/>
</dbReference>
<keyword evidence="7" id="KW-0325">Glycoprotein</keyword>
<feature type="domain" description="VIT" evidence="10">
    <location>
        <begin position="19"/>
        <end position="148"/>
    </location>
</feature>
<feature type="region of interest" description="Disordered" evidence="8">
    <location>
        <begin position="823"/>
        <end position="912"/>
    </location>
</feature>
<dbReference type="GO" id="GO:0030212">
    <property type="term" value="P:hyaluronan metabolic process"/>
    <property type="evidence" value="ECO:0007669"/>
    <property type="project" value="InterPro"/>
</dbReference>
<dbReference type="InterPro" id="IPR010600">
    <property type="entry name" value="ITI_HC_C"/>
</dbReference>
<protein>
    <submittedName>
        <fullName evidence="11">Inter-alpha-trypsin inhibitor heavy chain family member 6</fullName>
    </submittedName>
</protein>
<dbReference type="InterPro" id="IPR050934">
    <property type="entry name" value="ITIH"/>
</dbReference>
<keyword evidence="4" id="KW-0646">Protease inhibitor</keyword>
<dbReference type="FunFam" id="3.40.50.410:FF:000013">
    <property type="entry name" value="inter-alpha-trypsin inhibitor heavy chain H2"/>
    <property type="match status" value="1"/>
</dbReference>
<dbReference type="PROSITE" id="PS50234">
    <property type="entry name" value="VWFA"/>
    <property type="match status" value="1"/>
</dbReference>
<dbReference type="InterPro" id="IPR002035">
    <property type="entry name" value="VWF_A"/>
</dbReference>
<evidence type="ECO:0000256" key="4">
    <source>
        <dbReference type="ARBA" id="ARBA00022690"/>
    </source>
</evidence>
<dbReference type="PROSITE" id="PS51468">
    <property type="entry name" value="VIT"/>
    <property type="match status" value="1"/>
</dbReference>
<comment type="subcellular location">
    <subcellularLocation>
        <location evidence="1">Secreted</location>
    </subcellularLocation>
</comment>
<dbReference type="GO" id="GO:0005576">
    <property type="term" value="C:extracellular region"/>
    <property type="evidence" value="ECO:0007669"/>
    <property type="project" value="UniProtKB-SubCell"/>
</dbReference>
<keyword evidence="12" id="KW-1185">Reference proteome</keyword>
<accession>A0A8D2KTL4</accession>
<dbReference type="InterPro" id="IPR013694">
    <property type="entry name" value="VIT"/>
</dbReference>
<dbReference type="AlphaFoldDB" id="A0A8D2KTL4"/>
<evidence type="ECO:0000313" key="11">
    <source>
        <dbReference type="Ensembl" id="ENSVKKP00000007187.1"/>
    </source>
</evidence>
<dbReference type="Pfam" id="PF08487">
    <property type="entry name" value="VIT"/>
    <property type="match status" value="1"/>
</dbReference>
<keyword evidence="5" id="KW-0732">Signal</keyword>
<evidence type="ECO:0000259" key="9">
    <source>
        <dbReference type="PROSITE" id="PS50234"/>
    </source>
</evidence>
<evidence type="ECO:0000256" key="5">
    <source>
        <dbReference type="ARBA" id="ARBA00022729"/>
    </source>
</evidence>
<evidence type="ECO:0000256" key="2">
    <source>
        <dbReference type="ARBA" id="ARBA00010158"/>
    </source>
</evidence>
<dbReference type="SUPFAM" id="SSF53300">
    <property type="entry name" value="vWA-like"/>
    <property type="match status" value="1"/>
</dbReference>
<evidence type="ECO:0000259" key="10">
    <source>
        <dbReference type="PROSITE" id="PS51468"/>
    </source>
</evidence>
<dbReference type="Gene3D" id="3.40.50.410">
    <property type="entry name" value="von Willebrand factor, type A domain"/>
    <property type="match status" value="1"/>
</dbReference>
<feature type="region of interest" description="Disordered" evidence="8">
    <location>
        <begin position="609"/>
        <end position="648"/>
    </location>
</feature>